<protein>
    <recommendedName>
        <fullName evidence="3">Tc1-like transposase DDE domain-containing protein</fullName>
    </recommendedName>
</protein>
<organism evidence="1 2">
    <name type="scientific">Elysia marginata</name>
    <dbReference type="NCBI Taxonomy" id="1093978"/>
    <lineage>
        <taxon>Eukaryota</taxon>
        <taxon>Metazoa</taxon>
        <taxon>Spiralia</taxon>
        <taxon>Lophotrochozoa</taxon>
        <taxon>Mollusca</taxon>
        <taxon>Gastropoda</taxon>
        <taxon>Heterobranchia</taxon>
        <taxon>Euthyneura</taxon>
        <taxon>Panpulmonata</taxon>
        <taxon>Sacoglossa</taxon>
        <taxon>Placobranchoidea</taxon>
        <taxon>Plakobranchidae</taxon>
        <taxon>Elysia</taxon>
    </lineage>
</organism>
<evidence type="ECO:0000313" key="2">
    <source>
        <dbReference type="Proteomes" id="UP000762676"/>
    </source>
</evidence>
<proteinExistence type="predicted"/>
<keyword evidence="2" id="KW-1185">Reference proteome</keyword>
<sequence>MRLGYIPEILKQSDSQPNGETLMSLVERKFDANKGLLRSCALIFFDMNGVILRWPVPTQSMHSTTRRCCKTNSHQSAIRKKRPGLLESGILFHHDNAPAHMARAVTDVLAGYK</sequence>
<reference evidence="1 2" key="1">
    <citation type="journal article" date="2021" name="Elife">
        <title>Chloroplast acquisition without the gene transfer in kleptoplastic sea slugs, Plakobranchus ocellatus.</title>
        <authorList>
            <person name="Maeda T."/>
            <person name="Takahashi S."/>
            <person name="Yoshida T."/>
            <person name="Shimamura S."/>
            <person name="Takaki Y."/>
            <person name="Nagai Y."/>
            <person name="Toyoda A."/>
            <person name="Suzuki Y."/>
            <person name="Arimoto A."/>
            <person name="Ishii H."/>
            <person name="Satoh N."/>
            <person name="Nishiyama T."/>
            <person name="Hasebe M."/>
            <person name="Maruyama T."/>
            <person name="Minagawa J."/>
            <person name="Obokata J."/>
            <person name="Shigenobu S."/>
        </authorList>
    </citation>
    <scope>NUCLEOTIDE SEQUENCE [LARGE SCALE GENOMIC DNA]</scope>
</reference>
<evidence type="ECO:0000313" key="1">
    <source>
        <dbReference type="EMBL" id="GFR57662.1"/>
    </source>
</evidence>
<accession>A0AAV4EAD1</accession>
<dbReference type="AlphaFoldDB" id="A0AAV4EAD1"/>
<dbReference type="GO" id="GO:0003676">
    <property type="term" value="F:nucleic acid binding"/>
    <property type="evidence" value="ECO:0007669"/>
    <property type="project" value="InterPro"/>
</dbReference>
<dbReference type="EMBL" id="BMAT01003563">
    <property type="protein sequence ID" value="GFR57662.1"/>
    <property type="molecule type" value="Genomic_DNA"/>
</dbReference>
<name>A0AAV4EAD1_9GAST</name>
<dbReference type="InterPro" id="IPR036397">
    <property type="entry name" value="RNaseH_sf"/>
</dbReference>
<gene>
    <name evidence="1" type="ORF">ElyMa_001750500</name>
</gene>
<dbReference type="Proteomes" id="UP000762676">
    <property type="component" value="Unassembled WGS sequence"/>
</dbReference>
<dbReference type="Gene3D" id="3.30.420.10">
    <property type="entry name" value="Ribonuclease H-like superfamily/Ribonuclease H"/>
    <property type="match status" value="1"/>
</dbReference>
<evidence type="ECO:0008006" key="3">
    <source>
        <dbReference type="Google" id="ProtNLM"/>
    </source>
</evidence>
<comment type="caution">
    <text evidence="1">The sequence shown here is derived from an EMBL/GenBank/DDBJ whole genome shotgun (WGS) entry which is preliminary data.</text>
</comment>